<evidence type="ECO:0000256" key="1">
    <source>
        <dbReference type="SAM" id="MobiDB-lite"/>
    </source>
</evidence>
<feature type="region of interest" description="Disordered" evidence="1">
    <location>
        <begin position="2630"/>
        <end position="2740"/>
    </location>
</feature>
<feature type="region of interest" description="Disordered" evidence="1">
    <location>
        <begin position="3407"/>
        <end position="3449"/>
    </location>
</feature>
<feature type="region of interest" description="Disordered" evidence="1">
    <location>
        <begin position="1696"/>
        <end position="1805"/>
    </location>
</feature>
<feature type="compositionally biased region" description="Acidic residues" evidence="1">
    <location>
        <begin position="3173"/>
        <end position="3186"/>
    </location>
</feature>
<feature type="region of interest" description="Disordered" evidence="1">
    <location>
        <begin position="1927"/>
        <end position="1965"/>
    </location>
</feature>
<protein>
    <submittedName>
        <fullName evidence="2">Uncharacterized protein</fullName>
    </submittedName>
</protein>
<feature type="compositionally biased region" description="Low complexity" evidence="1">
    <location>
        <begin position="3572"/>
        <end position="3587"/>
    </location>
</feature>
<feature type="compositionally biased region" description="Low complexity" evidence="1">
    <location>
        <begin position="1817"/>
        <end position="1851"/>
    </location>
</feature>
<feature type="compositionally biased region" description="Pro residues" evidence="1">
    <location>
        <begin position="3711"/>
        <end position="3724"/>
    </location>
</feature>
<feature type="region of interest" description="Disordered" evidence="1">
    <location>
        <begin position="3893"/>
        <end position="3953"/>
    </location>
</feature>
<dbReference type="PANTHER" id="PTHR34491">
    <property type="entry name" value="A-TYPE INCLUSION PROTEIN, PUTATIVE-RELATED"/>
    <property type="match status" value="1"/>
</dbReference>
<feature type="compositionally biased region" description="Low complexity" evidence="1">
    <location>
        <begin position="3651"/>
        <end position="3662"/>
    </location>
</feature>
<feature type="compositionally biased region" description="Low complexity" evidence="1">
    <location>
        <begin position="3187"/>
        <end position="3196"/>
    </location>
</feature>
<dbReference type="InterPro" id="IPR011990">
    <property type="entry name" value="TPR-like_helical_dom_sf"/>
</dbReference>
<feature type="compositionally biased region" description="Polar residues" evidence="1">
    <location>
        <begin position="2119"/>
        <end position="2131"/>
    </location>
</feature>
<dbReference type="Proteomes" id="UP001054857">
    <property type="component" value="Unassembled WGS sequence"/>
</dbReference>
<feature type="compositionally biased region" description="Low complexity" evidence="1">
    <location>
        <begin position="2938"/>
        <end position="2950"/>
    </location>
</feature>
<accession>A0AAD3E0M0</accession>
<gene>
    <name evidence="2" type="ORF">Agub_g13873</name>
</gene>
<feature type="compositionally biased region" description="Polar residues" evidence="1">
    <location>
        <begin position="4107"/>
        <end position="4122"/>
    </location>
</feature>
<feature type="compositionally biased region" description="Acidic residues" evidence="1">
    <location>
        <begin position="1984"/>
        <end position="2000"/>
    </location>
</feature>
<feature type="region of interest" description="Disordered" evidence="1">
    <location>
        <begin position="427"/>
        <end position="505"/>
    </location>
</feature>
<feature type="compositionally biased region" description="Low complexity" evidence="1">
    <location>
        <begin position="1699"/>
        <end position="1711"/>
    </location>
</feature>
<dbReference type="EMBL" id="BMAR01000050">
    <property type="protein sequence ID" value="GFR51464.1"/>
    <property type="molecule type" value="Genomic_DNA"/>
</dbReference>
<feature type="compositionally biased region" description="Basic and acidic residues" evidence="1">
    <location>
        <begin position="1934"/>
        <end position="1945"/>
    </location>
</feature>
<feature type="compositionally biased region" description="Low complexity" evidence="1">
    <location>
        <begin position="1746"/>
        <end position="1763"/>
    </location>
</feature>
<feature type="compositionally biased region" description="Low complexity" evidence="1">
    <location>
        <begin position="3135"/>
        <end position="3151"/>
    </location>
</feature>
<feature type="region of interest" description="Disordered" evidence="1">
    <location>
        <begin position="1817"/>
        <end position="1909"/>
    </location>
</feature>
<feature type="compositionally biased region" description="Polar residues" evidence="1">
    <location>
        <begin position="2650"/>
        <end position="2659"/>
    </location>
</feature>
<feature type="compositionally biased region" description="Low complexity" evidence="1">
    <location>
        <begin position="1770"/>
        <end position="1805"/>
    </location>
</feature>
<reference evidence="2 3" key="1">
    <citation type="journal article" date="2021" name="Sci. Rep.">
        <title>Genome sequencing of the multicellular alga Astrephomene provides insights into convergent evolution of germ-soma differentiation.</title>
        <authorList>
            <person name="Yamashita S."/>
            <person name="Yamamoto K."/>
            <person name="Matsuzaki R."/>
            <person name="Suzuki S."/>
            <person name="Yamaguchi H."/>
            <person name="Hirooka S."/>
            <person name="Minakuchi Y."/>
            <person name="Miyagishima S."/>
            <person name="Kawachi M."/>
            <person name="Toyoda A."/>
            <person name="Nozaki H."/>
        </authorList>
    </citation>
    <scope>NUCLEOTIDE SEQUENCE [LARGE SCALE GENOMIC DNA]</scope>
    <source>
        <strain evidence="2 3">NIES-4017</strain>
    </source>
</reference>
<feature type="region of interest" description="Disordered" evidence="1">
    <location>
        <begin position="3014"/>
        <end position="3063"/>
    </location>
</feature>
<feature type="compositionally biased region" description="Low complexity" evidence="1">
    <location>
        <begin position="3827"/>
        <end position="3865"/>
    </location>
</feature>
<feature type="region of interest" description="Disordered" evidence="1">
    <location>
        <begin position="3572"/>
        <end position="3872"/>
    </location>
</feature>
<feature type="region of interest" description="Disordered" evidence="1">
    <location>
        <begin position="1317"/>
        <end position="1346"/>
    </location>
</feature>
<feature type="compositionally biased region" description="Low complexity" evidence="1">
    <location>
        <begin position="3725"/>
        <end position="3744"/>
    </location>
</feature>
<organism evidence="2 3">
    <name type="scientific">Astrephomene gubernaculifera</name>
    <dbReference type="NCBI Taxonomy" id="47775"/>
    <lineage>
        <taxon>Eukaryota</taxon>
        <taxon>Viridiplantae</taxon>
        <taxon>Chlorophyta</taxon>
        <taxon>core chlorophytes</taxon>
        <taxon>Chlorophyceae</taxon>
        <taxon>CS clade</taxon>
        <taxon>Chlamydomonadales</taxon>
        <taxon>Astrephomenaceae</taxon>
        <taxon>Astrephomene</taxon>
    </lineage>
</organism>
<comment type="caution">
    <text evidence="2">The sequence shown here is derived from an EMBL/GenBank/DDBJ whole genome shotgun (WGS) entry which is preliminary data.</text>
</comment>
<feature type="compositionally biased region" description="Low complexity" evidence="1">
    <location>
        <begin position="487"/>
        <end position="505"/>
    </location>
</feature>
<feature type="region of interest" description="Disordered" evidence="1">
    <location>
        <begin position="4030"/>
        <end position="4177"/>
    </location>
</feature>
<feature type="compositionally biased region" description="Low complexity" evidence="1">
    <location>
        <begin position="2633"/>
        <end position="2648"/>
    </location>
</feature>
<feature type="region of interest" description="Disordered" evidence="1">
    <location>
        <begin position="1978"/>
        <end position="2032"/>
    </location>
</feature>
<feature type="compositionally biased region" description="Low complexity" evidence="1">
    <location>
        <begin position="4066"/>
        <end position="4099"/>
    </location>
</feature>
<feature type="compositionally biased region" description="Polar residues" evidence="1">
    <location>
        <begin position="3612"/>
        <end position="3650"/>
    </location>
</feature>
<keyword evidence="3" id="KW-1185">Reference proteome</keyword>
<sequence length="4177" mass="426626">MGQCVGKPYDDGALSHIFCLVPRTRRKATKFTLHNKDEPLSPEEQAVDDLLRPLYDLSLEARFGTQICQHVFAALTRAAKLALSEHATSSQASARLARLREVAWGVEELLANFSSRGWLLRLLRSSRLDALIKWRLDDVADLLIELATPPYPGAEPSGAGLAALEELRNEGLKQVAAGLRSARRLQEAVASQLRLVLAPHGGAGDPTAMETFLRRIKPMVQGGDEDLRQLELEEEVQIAVASMSVGPHRALRHPDLQLFWWRHMAGLEEVPWSTLWPHLATFLANSPRLSDGAGNTQLALEVLQSPELVRVLQAAVHRMGYANYVNAAELDMAFGSGTGGGCTTLDEQLRLLVSSDRTILLARTSKGARAEGWAHEAAAAAAARQAAAVTAAGEDEDDEAEIDDEWFDAGSSFSGSENYVSVGAATEDGSMSSAGRRAPPSQPTATPADRANMTPWTTGLTPSIAAFSSRRETPTASFRPAERDPAARVSAPRAAPTPANNTCTAAAAIPTPPVAAAAAQAAAPPVDDARIRPRRLSFGGRELASELASPSVGSMESGLSRLVGRDEDLKRLIDAILGNPVTGGPSRRMRSSRDKPVRTSTSAAAAVAAAKSQAAAAAVAAASATAPQPPPPAVLLVSGPRGCGKTALVTAAADRLVSSGAWTCVAFADVRCLAGAEEAALAMSLALNVPFYAADRAAGARLLSWLRTHGSRLKQGLVLDNVDMLLGMGKDEAMEAARVGPAFPATPRSTVSPSPSGGGTTSIGGYSYASAGGGNSSMGGTGTLYRYGHSHGPISHRSWHRNTPRLSADAVAEDRRRRILRLLRDVAAAAPGLRLVLVSGPAATREILQAAMPHGLSVRFFSVEHLSPEASRQLLHNTISSANLSHHNQPATKNNSIMELAADEALRDAQLKVISKACDHLPGLLRLAGAGVRCGTVDFVMLAEAAAEALRRGNAADTPEAALAAFAAHLVSHSVACLPNDARAVLCCLASLGCALCEEDVLAAAAFLGHPGLVRAGLCCLYDRGLLCFQDLGQRHEVIGHVRCWLLRSSPPLIAPVVHGTSAGGGGSGAGKGSRSPTNSGGSGHSFGRTGSTSGGGNGVSGASTGSTGGRVDKAYNSMTSKETGIRLRSLVEYLDELLTQVGNLYASGCRISALRLYNNSRTLADRALLLLPAWLRRAGPSSATAALFAAAMARHLNGVCRHILLPGQLTRAASDLALMVPALPSLQDRLANHVATSRAHVHLMSLQRAVHQLSAADALAQQLYPALAAALEAAQYGAPQTPRTPRTPRTPAMGATVTPRSRGVVVAGAQRAGAAVETTPRSKVRQLAAGKQQAEKQQPQVQAQKQVQLKFGRKQRGSGGGAGGASGNAVKRAASLSKLPPQAAQLALAHAEVASAARQYGTAVRFLTLFLDCLTATGQSQSLEATQAHMQLGDLSLRLGRPKTEAVMQYEIATNMLTQLYGQSHFRVGRAMLAAARCSPDFLSTTALSSSSSADGSAVDGVSERDAGSISRFGRRKAKFAGASGAAGAGAVTFRRRPIAILLQDCLYVQQLSQGKFNLDVAEVEVARGSVLCRLDRPDEALCCGLVALGIVLEVLGDGTPQVSECLDLVATALRLQHRHDAAAAVALHAHAIRVYDAAAAAASGSDSGALGSVPDIRPPPTEALVREQLANHTTSTTIMVPGIPRPEMEWLTDQERSAAASEVSVSVGGAREEGTPLLERSPLVRVPLPDSAPPSPGGSGGASKGASSTLEPSPLLVVLLPFGGDTGSQQQQDAQEQQQASQHPSQASRGSRAASKSASSTATASTTATSAAAAAKAESQAGSEEAAVSEVGSGGERVASTTAAASVAVQHVPQPPPLAPVDSMPCSMGPEVSFKSSPRLQPEPSSPNAETPADQSSSAASASPTSPFANMATASAVAVAAGLDGGAMAEDQQQRHSAEPAKEADEEVADERQQLQSLSGEADTVILAEAVTVLREPAKEDEAAEEEDLQSAQEESEEPLTLLEDAQGSEVLPPQQDPVVDQPAEEPLEQQALPAVVAAAVVAEEEQLETVARAQADAEDEEVQSQFVDAASVLPDADTDAGAAGEALSASWDAGLVQELLPVSRMPSTERLPSIERLSSTERFTSSERLPSGERSLAEILASGNGSFFGGVAGMLAEEEDDVEDEPQVVGSLVADLVAKAVVVSPGDESVTSPKVVAIAVAEVVEEAPGSLAVVLPTAVTSSTEVVTPAETATSTEAVTPMESGATPTESGAAKACTTTAEELAGAVAAAKATMLAEASTQTESPATWQATLAAAMAGTVAAVQETAEAAAPATEAAASSPADGEDIPAAEEALVTEEAPLAEETPATEDVPVAGEMPATEEAPATAEVPATEEAVSAESPLPLSEEAVSDSDPVAVAVPLDLLAIVSSTPATDELLATQELVPSDLTPAVSAGSVEAAAEEAEAVLVEVEMEVASELAEGLEEEGEEQQPLSVEQAMPAEETPFEVLVTEEMTPAEETPVDVVAAQEETPAEETTPVEVIIAEETAPTEEDVVVSEEAMPTEEVLEAVEEAMPAEEIIAAQATAAEEMADEGATASEYMPAEEATAGGQMADEEAMPAEALAAAMPEEFPAQAELDAYEVLDASCDATSEPGSSSPAHSPAAGSNLPVSPTQQQPDAPHVVSPSADAAVPTASSTAEPGQQPAETSVASASMQVPAATTPLVPGPSMTPVSPLSPTSPQPSDPGSGSPLAFSPDVRLPPPPMGNLVAVSTTAAAAVSLNCSFSAGGGIRPAATATVTASAENVVTTDSAAASEADDAETPFVRPARFCFSPHAPPPTHEEGALAHLNRVFNAQVGPDAAAATEREVPHECSTDFVPRALSIRATMPASCPAAGEAPESPVGPRELDFNCTYPRKADTTADSDAMADSADAAIEVNTPSMADMGDLQAEPAVAVEPSAAYHASPEAPESAEEAEAGRSDDAAVATTPVAEPYADEATPSTAASEEAMSTPALAGDHLCSEHASALEAGLHSETQDADDVSFGNASPAHGAGSELPATPDIPLEVSSEDESALVSSSAGGAHSPCDAAMYHGGSSACRFGGYGDDAESGVMSSDVPLEVSEDEVAPMDAAGLQGEVAEYYGALQGGCVDSHHSPSGSSASGNRSSPLGSASGRSEEEEDGHSSAALASVYEENDEVLLEPEQEGAAEGVESGAADCGSSACEGSPGGEAAEERDAELWGEVAATDGGSLGYTSCGAREVSFWEADEEQGVEAETHCEAASGNDSSAGNGVAVGQHDGCVVQAPLAVSTEEKADEQLAKARDEVAADGADEEVQAHCEAAADCCDGSAGNDAGATNAVVGAWHEQASEEAAPSWARHCGAAAVAVVPGSLHVACPHGGDAEGSDVISSELVLLTVEEVHGAVPCEATIPEEEEESAACERSLSGGNASAELEQEASMEGGLPLPAGGYDEQETAAEVEELGAAACPAAADGSAGDNTSADDEAPMTPAAEPADPPQITDLLPAASLGLEPGSCVAAPLLQPATASAPEVSWAVAAAAGMAHSAAACAPVDDSPADDAGAACTAALASHVCSPSASASSGPSRGNSPWHSHQAAAGPSPVQRRRPFGKRSPGSLTSSPPRTQQEAQATKSSPSQRASPSKTSPTRRVSLNQSSPPSRKQSPKASPPKRRLSTPGDSSPVTWGAPASRGRAMLPLRCSSDGGSVTRRTPYQTPSPPPLPLPPPRSATPTTTAGRTPRATPATAGQGHRIPPPPASSTPTSSLPYHRPGFSRIPAAPSSAKVLSFTPPRVADAHSPAVTATPSGSQNPVRQTPTPGAVRATPRRIPTGPVTTPSSAAAAPVAAPVDPSAAAATATAAAAPTAPAAPSNNSSLDSAFITSPAARLAGSYTAAYLKAKHQPSEGVQQQPQMRRGPSITPSIAGAPANSSSRPSGGGSILPHNSANTAPRDPRVPRGVKLHNPLFVTNSTAAMDLDLNGGVSATASISVSASMDDYEAEHDEDQEYELYRQARMAMEAGGGAAVLSAAAAAQRPARNHRYQPGLASSQEDVLPEQSEEEEEDGEGAPMRGLARQSSPALQQQPLPQLREGLRSGSGVSNNGRRSTFGGMGSSNGDLGQSGRRFTSNGSGAGGSVGRNAFGRFGYTGGAGNNAAGGSSRASSAASSVGSVRSGIPKPAGLMRS</sequence>
<name>A0AAD3E0M0_9CHLO</name>
<feature type="compositionally biased region" description="Polar residues" evidence="1">
    <location>
        <begin position="2675"/>
        <end position="2696"/>
    </location>
</feature>
<dbReference type="SUPFAM" id="SSF48452">
    <property type="entry name" value="TPR-like"/>
    <property type="match status" value="1"/>
</dbReference>
<feature type="compositionally biased region" description="Acidic residues" evidence="1">
    <location>
        <begin position="4046"/>
        <end position="4059"/>
    </location>
</feature>
<evidence type="ECO:0000313" key="2">
    <source>
        <dbReference type="EMBL" id="GFR51464.1"/>
    </source>
</evidence>
<feature type="region of interest" description="Disordered" evidence="1">
    <location>
        <begin position="1064"/>
        <end position="1113"/>
    </location>
</feature>
<feature type="compositionally biased region" description="Low complexity" evidence="1">
    <location>
        <begin position="2977"/>
        <end position="2991"/>
    </location>
</feature>
<dbReference type="InterPro" id="IPR027417">
    <property type="entry name" value="P-loop_NTPase"/>
</dbReference>
<feature type="compositionally biased region" description="Polar residues" evidence="1">
    <location>
        <begin position="3796"/>
        <end position="3812"/>
    </location>
</feature>
<dbReference type="SUPFAM" id="SSF52540">
    <property type="entry name" value="P-loop containing nucleoside triphosphate hydrolases"/>
    <property type="match status" value="1"/>
</dbReference>
<dbReference type="PANTHER" id="PTHR34491:SF74">
    <property type="entry name" value="DUF4456 DOMAIN-CONTAINING PROTEIN"/>
    <property type="match status" value="1"/>
</dbReference>
<feature type="region of interest" description="Disordered" evidence="1">
    <location>
        <begin position="3467"/>
        <end position="3499"/>
    </location>
</feature>
<feature type="compositionally biased region" description="Low complexity" evidence="1">
    <location>
        <begin position="1894"/>
        <end position="1909"/>
    </location>
</feature>
<evidence type="ECO:0000313" key="3">
    <source>
        <dbReference type="Proteomes" id="UP001054857"/>
    </source>
</evidence>
<proteinExistence type="predicted"/>
<feature type="compositionally biased region" description="Low complexity" evidence="1">
    <location>
        <begin position="2015"/>
        <end position="2024"/>
    </location>
</feature>
<feature type="compositionally biased region" description="Low complexity" evidence="1">
    <location>
        <begin position="4145"/>
        <end position="4167"/>
    </location>
</feature>
<feature type="region of interest" description="Disordered" evidence="1">
    <location>
        <begin position="2110"/>
        <end position="2133"/>
    </location>
</feature>
<feature type="region of interest" description="Disordered" evidence="1">
    <location>
        <begin position="2938"/>
        <end position="2991"/>
    </location>
</feature>
<feature type="region of interest" description="Disordered" evidence="1">
    <location>
        <begin position="3132"/>
        <end position="3216"/>
    </location>
</feature>
<feature type="compositionally biased region" description="Low complexity" evidence="1">
    <location>
        <begin position="1327"/>
        <end position="1346"/>
    </location>
</feature>